<feature type="transmembrane region" description="Helical" evidence="6">
    <location>
        <begin position="41"/>
        <end position="66"/>
    </location>
</feature>
<accession>A0ABW3J8H0</accession>
<evidence type="ECO:0000256" key="1">
    <source>
        <dbReference type="ARBA" id="ARBA00004651"/>
    </source>
</evidence>
<keyword evidence="2" id="KW-1003">Cell membrane</keyword>
<dbReference type="Proteomes" id="UP001597102">
    <property type="component" value="Unassembled WGS sequence"/>
</dbReference>
<feature type="transmembrane region" description="Helical" evidence="6">
    <location>
        <begin position="176"/>
        <end position="196"/>
    </location>
</feature>
<evidence type="ECO:0000256" key="4">
    <source>
        <dbReference type="ARBA" id="ARBA00022989"/>
    </source>
</evidence>
<keyword evidence="8" id="KW-1185">Reference proteome</keyword>
<sequence length="197" mass="21234">MNLALAAPIALYVFVMAITPGPNNMMLTTSGLIFGIRRTLPHMLGIPTGCAVQMAIVGAGLGAVFAVEPRIQLVIKIAGTLYLFWLARKLWRAADMPEAKAAEPISFFQAALFQFANPKAWVMVVTAVAAYTTPGPNYVASLVLLITVFVIVMLPCSATWLGFGAGLRQILTEEKWLIAINRGLAVLTALTALIFWL</sequence>
<evidence type="ECO:0000256" key="5">
    <source>
        <dbReference type="ARBA" id="ARBA00023136"/>
    </source>
</evidence>
<keyword evidence="3 6" id="KW-0812">Transmembrane</keyword>
<keyword evidence="5 6" id="KW-0472">Membrane</keyword>
<protein>
    <submittedName>
        <fullName evidence="7">LysE family translocator</fullName>
    </submittedName>
</protein>
<dbReference type="Pfam" id="PF01810">
    <property type="entry name" value="LysE"/>
    <property type="match status" value="1"/>
</dbReference>
<keyword evidence="4 6" id="KW-1133">Transmembrane helix</keyword>
<dbReference type="PANTHER" id="PTHR30086:SF20">
    <property type="entry name" value="ARGININE EXPORTER PROTEIN ARGO-RELATED"/>
    <property type="match status" value="1"/>
</dbReference>
<reference evidence="8" key="1">
    <citation type="journal article" date="2019" name="Int. J. Syst. Evol. Microbiol.">
        <title>The Global Catalogue of Microorganisms (GCM) 10K type strain sequencing project: providing services to taxonomists for standard genome sequencing and annotation.</title>
        <authorList>
            <consortium name="The Broad Institute Genomics Platform"/>
            <consortium name="The Broad Institute Genome Sequencing Center for Infectious Disease"/>
            <person name="Wu L."/>
            <person name="Ma J."/>
        </authorList>
    </citation>
    <scope>NUCLEOTIDE SEQUENCE [LARGE SCALE GENOMIC DNA]</scope>
    <source>
        <strain evidence="8">CCUG 61697</strain>
    </source>
</reference>
<name>A0ABW3J8H0_9HYPH</name>
<evidence type="ECO:0000256" key="6">
    <source>
        <dbReference type="SAM" id="Phobius"/>
    </source>
</evidence>
<dbReference type="RefSeq" id="WP_379086373.1">
    <property type="nucleotide sequence ID" value="NZ_JBHTJO010000001.1"/>
</dbReference>
<comment type="caution">
    <text evidence="7">The sequence shown here is derived from an EMBL/GenBank/DDBJ whole genome shotgun (WGS) entry which is preliminary data.</text>
</comment>
<dbReference type="PANTHER" id="PTHR30086">
    <property type="entry name" value="ARGININE EXPORTER PROTEIN ARGO"/>
    <property type="match status" value="1"/>
</dbReference>
<gene>
    <name evidence="7" type="ORF">ACFQ2F_04590</name>
</gene>
<evidence type="ECO:0000313" key="7">
    <source>
        <dbReference type="EMBL" id="MFD0986369.1"/>
    </source>
</evidence>
<feature type="transmembrane region" description="Helical" evidence="6">
    <location>
        <begin position="138"/>
        <end position="164"/>
    </location>
</feature>
<dbReference type="InterPro" id="IPR001123">
    <property type="entry name" value="LeuE-type"/>
</dbReference>
<proteinExistence type="predicted"/>
<dbReference type="EMBL" id="JBHTJO010000001">
    <property type="protein sequence ID" value="MFD0986369.1"/>
    <property type="molecule type" value="Genomic_DNA"/>
</dbReference>
<evidence type="ECO:0000313" key="8">
    <source>
        <dbReference type="Proteomes" id="UP001597102"/>
    </source>
</evidence>
<organism evidence="7 8">
    <name type="scientific">Methyloligella solikamskensis</name>
    <dbReference type="NCBI Taxonomy" id="1177756"/>
    <lineage>
        <taxon>Bacteria</taxon>
        <taxon>Pseudomonadati</taxon>
        <taxon>Pseudomonadota</taxon>
        <taxon>Alphaproteobacteria</taxon>
        <taxon>Hyphomicrobiales</taxon>
        <taxon>Hyphomicrobiaceae</taxon>
        <taxon>Methyloligella</taxon>
    </lineage>
</organism>
<evidence type="ECO:0000256" key="3">
    <source>
        <dbReference type="ARBA" id="ARBA00022692"/>
    </source>
</evidence>
<comment type="subcellular location">
    <subcellularLocation>
        <location evidence="1">Cell membrane</location>
        <topology evidence="1">Multi-pass membrane protein</topology>
    </subcellularLocation>
</comment>
<evidence type="ECO:0000256" key="2">
    <source>
        <dbReference type="ARBA" id="ARBA00022475"/>
    </source>
</evidence>